<dbReference type="InterPro" id="IPR050361">
    <property type="entry name" value="MPP/UQCRC_Complex"/>
</dbReference>
<dbReference type="InterPro" id="IPR011765">
    <property type="entry name" value="Pept_M16_N"/>
</dbReference>
<feature type="domain" description="Peptidase M16 C-terminal" evidence="2">
    <location>
        <begin position="197"/>
        <end position="376"/>
    </location>
</feature>
<dbReference type="KEGG" id="gsh:117369085"/>
<dbReference type="SUPFAM" id="SSF63411">
    <property type="entry name" value="LuxS/MPP-like metallohydrolase"/>
    <property type="match status" value="2"/>
</dbReference>
<dbReference type="InterPro" id="IPR007863">
    <property type="entry name" value="Peptidase_M16_C"/>
</dbReference>
<dbReference type="Gene3D" id="3.30.830.10">
    <property type="entry name" value="Metalloenzyme, LuxS/M16 peptidase-like"/>
    <property type="match status" value="2"/>
</dbReference>
<dbReference type="PANTHER" id="PTHR11851:SF226">
    <property type="entry name" value="CYTOCHROME B-C1 COMPLEX SUBUNIT 2, MITOCHONDRIAL"/>
    <property type="match status" value="1"/>
</dbReference>
<gene>
    <name evidence="4" type="primary">LOC117369085</name>
</gene>
<evidence type="ECO:0000313" key="4">
    <source>
        <dbReference type="RefSeq" id="XP_033818945.1"/>
    </source>
</evidence>
<dbReference type="GO" id="GO:0005739">
    <property type="term" value="C:mitochondrion"/>
    <property type="evidence" value="ECO:0007669"/>
    <property type="project" value="TreeGrafter"/>
</dbReference>
<dbReference type="Pfam" id="PF00675">
    <property type="entry name" value="Peptidase_M16"/>
    <property type="match status" value="1"/>
</dbReference>
<proteinExistence type="predicted"/>
<name>A0A6P8SJ02_GEOSA</name>
<dbReference type="RefSeq" id="XP_033818945.1">
    <property type="nucleotide sequence ID" value="XM_033963054.1"/>
</dbReference>
<feature type="domain" description="Peptidase M16 N-terminal" evidence="1">
    <location>
        <begin position="47"/>
        <end position="192"/>
    </location>
</feature>
<dbReference type="FunFam" id="3.30.830.10:FF:000018">
    <property type="entry name" value="Cytochrome b-c1 complex subunit 2, mitochondrial"/>
    <property type="match status" value="1"/>
</dbReference>
<dbReference type="Proteomes" id="UP000515159">
    <property type="component" value="Chromosome 11"/>
</dbReference>
<dbReference type="GO" id="GO:0046872">
    <property type="term" value="F:metal ion binding"/>
    <property type="evidence" value="ECO:0007669"/>
    <property type="project" value="InterPro"/>
</dbReference>
<protein>
    <submittedName>
        <fullName evidence="4">Cytochrome b-c1 complex subunit 2, mitochondrial</fullName>
    </submittedName>
</protein>
<evidence type="ECO:0000259" key="2">
    <source>
        <dbReference type="Pfam" id="PF05193"/>
    </source>
</evidence>
<dbReference type="InterPro" id="IPR011249">
    <property type="entry name" value="Metalloenz_LuxS/M16"/>
</dbReference>
<dbReference type="FunCoup" id="A0A6P8SJ02">
    <property type="interactions" value="1417"/>
</dbReference>
<dbReference type="InParanoid" id="A0A6P8SJ02"/>
<keyword evidence="3" id="KW-1185">Reference proteome</keyword>
<reference evidence="4" key="1">
    <citation type="submission" date="2025-08" db="UniProtKB">
        <authorList>
            <consortium name="RefSeq"/>
        </authorList>
    </citation>
    <scope>IDENTIFICATION</scope>
</reference>
<dbReference type="Pfam" id="PF05193">
    <property type="entry name" value="Peptidase_M16_C"/>
    <property type="match status" value="1"/>
</dbReference>
<dbReference type="PANTHER" id="PTHR11851">
    <property type="entry name" value="METALLOPROTEASE"/>
    <property type="match status" value="1"/>
</dbReference>
<evidence type="ECO:0000259" key="1">
    <source>
        <dbReference type="Pfam" id="PF00675"/>
    </source>
</evidence>
<accession>A0A6P8SJ02</accession>
<dbReference type="OrthoDB" id="6369905at2759"/>
<sequence>MKLFGGVRFLSRRWYSAKAEPKQSAAERGRLQPEELQITKLPNGLVIASLENYSPVSKVAVCVKAGSRYETSSNLGINHLLRLSSSLTTKGASSFKIIRGIEAVGGSLSVTSTRENMVYSVECLRDYVDTVMEYLINVTTAPEFRPWEVSDIQSKLKIDKTVAFQNPQVGVLENLHAAAYRNTLANSIYAPDFMIGKFTPEQLHQFVQNNFTSPRMALVGLGVSHPVLKQIGEQFLNIRGGAGSVGEKARYLGAEVRTQNGENLVHGAIVAEGASTGSEEANAFNILQHVLGAGPFIKRGSGVGSKLVQSVAKTTSQPFDVSAFNANYSDSGLFGIYTISQSAAAGDVIKVALNQVQTIAQGNITEADVARAKAQLKTRYLMSLETSDALVNEIGSQALASGTYTSPTAACQQIDSVATADIVKAAKMFVTGKKSMAVSGNLGRTPYLDEL</sequence>
<dbReference type="AlphaFoldDB" id="A0A6P8SJ02"/>
<organism evidence="3 4">
    <name type="scientific">Geotrypetes seraphini</name>
    <name type="common">Gaboon caecilian</name>
    <name type="synonym">Caecilia seraphini</name>
    <dbReference type="NCBI Taxonomy" id="260995"/>
    <lineage>
        <taxon>Eukaryota</taxon>
        <taxon>Metazoa</taxon>
        <taxon>Chordata</taxon>
        <taxon>Craniata</taxon>
        <taxon>Vertebrata</taxon>
        <taxon>Euteleostomi</taxon>
        <taxon>Amphibia</taxon>
        <taxon>Gymnophiona</taxon>
        <taxon>Geotrypetes</taxon>
    </lineage>
</organism>
<dbReference type="FunFam" id="3.30.830.10:FF:000039">
    <property type="entry name" value="Ubiquinol-cytochrome c reductase core subunit 2"/>
    <property type="match status" value="1"/>
</dbReference>
<evidence type="ECO:0000313" key="3">
    <source>
        <dbReference type="Proteomes" id="UP000515159"/>
    </source>
</evidence>
<dbReference type="GeneID" id="117369085"/>